<proteinExistence type="predicted"/>
<dbReference type="Pfam" id="PF01610">
    <property type="entry name" value="DDE_Tnp_ISL3"/>
    <property type="match status" value="1"/>
</dbReference>
<dbReference type="InterPro" id="IPR047951">
    <property type="entry name" value="Transpos_ISL3"/>
</dbReference>
<protein>
    <submittedName>
        <fullName evidence="3">ISL3 family transposase</fullName>
    </submittedName>
</protein>
<dbReference type="InterPro" id="IPR029261">
    <property type="entry name" value="Transposase_Znf"/>
</dbReference>
<evidence type="ECO:0000259" key="2">
    <source>
        <dbReference type="Pfam" id="PF14690"/>
    </source>
</evidence>
<dbReference type="PANTHER" id="PTHR33498">
    <property type="entry name" value="TRANSPOSASE FOR INSERTION SEQUENCE ELEMENT IS1557"/>
    <property type="match status" value="1"/>
</dbReference>
<comment type="caution">
    <text evidence="3">The sequence shown here is derived from an EMBL/GenBank/DDBJ whole genome shotgun (WGS) entry which is preliminary data.</text>
</comment>
<feature type="domain" description="Transposase IS204/IS1001/IS1096/IS1165 zinc-finger" evidence="2">
    <location>
        <begin position="50"/>
        <end position="94"/>
    </location>
</feature>
<evidence type="ECO:0000313" key="3">
    <source>
        <dbReference type="EMBL" id="PIQ68605.1"/>
    </source>
</evidence>
<organism evidence="3 4">
    <name type="scientific">Candidatus Taylorbacteria bacterium CG11_big_fil_rev_8_21_14_0_20_46_11</name>
    <dbReference type="NCBI Taxonomy" id="1975025"/>
    <lineage>
        <taxon>Bacteria</taxon>
        <taxon>Candidatus Tayloriibacteriota</taxon>
    </lineage>
</organism>
<accession>A0A2H0KBK3</accession>
<dbReference type="Proteomes" id="UP000229342">
    <property type="component" value="Unassembled WGS sequence"/>
</dbReference>
<feature type="domain" description="Transposase IS204/IS1001/IS1096/IS1165 DDE" evidence="1">
    <location>
        <begin position="165"/>
        <end position="404"/>
    </location>
</feature>
<reference evidence="3 4" key="1">
    <citation type="submission" date="2017-09" db="EMBL/GenBank/DDBJ databases">
        <title>Depth-based differentiation of microbial function through sediment-hosted aquifers and enrichment of novel symbionts in the deep terrestrial subsurface.</title>
        <authorList>
            <person name="Probst A.J."/>
            <person name="Ladd B."/>
            <person name="Jarett J.K."/>
            <person name="Geller-Mcgrath D.E."/>
            <person name="Sieber C.M."/>
            <person name="Emerson J.B."/>
            <person name="Anantharaman K."/>
            <person name="Thomas B.C."/>
            <person name="Malmstrom R."/>
            <person name="Stieglmeier M."/>
            <person name="Klingl A."/>
            <person name="Woyke T."/>
            <person name="Ryan C.M."/>
            <person name="Banfield J.F."/>
        </authorList>
    </citation>
    <scope>NUCLEOTIDE SEQUENCE [LARGE SCALE GENOMIC DNA]</scope>
    <source>
        <strain evidence="3">CG11_big_fil_rev_8_21_14_0_20_46_11</strain>
    </source>
</reference>
<dbReference type="EMBL" id="PCVG01000042">
    <property type="protein sequence ID" value="PIQ68605.1"/>
    <property type="molecule type" value="Genomic_DNA"/>
</dbReference>
<dbReference type="Pfam" id="PF14690">
    <property type="entry name" value="Zn_ribbon_ISL3"/>
    <property type="match status" value="1"/>
</dbReference>
<dbReference type="AlphaFoldDB" id="A0A2H0KBK3"/>
<sequence>MKHHTHLPSLADHYSLLLGLVAPWTIENVALDVDKATLDLYVVPQDADTFPCPQCGVASRLHDHAPERRWRHLDTMQFVTEIVARLPRITCRKHGVKTVTIPWADPHARWTILFERFAIEVLQGTSNITRAMTLLKIGWEQAQAIREQAVARGLARRTNEDIPHVGLDEKSFLKGHHYASIATDIDKGRVLDVAEHRTREAATILLKKAIPEAQRGGVKAIAMDMWEPFMGAARAVFGEDTDIVHDKFHVSGYLGKAVDMVRKKEHRALKKEGDETLTNMKYLFLKNPDNWEAAEREQFAALRTDELKVGRAWSIKEAFRMFWEYSKEWSAKRFFNRWYFWATHARLQPIIDTAKTLKRHLDGLLAYITHHITNAVTEGLNSKIQAIKANARGFRNFEHYRIAILFSCGKLDMMPL</sequence>
<evidence type="ECO:0000259" key="1">
    <source>
        <dbReference type="Pfam" id="PF01610"/>
    </source>
</evidence>
<name>A0A2H0KBK3_9BACT</name>
<evidence type="ECO:0000313" key="4">
    <source>
        <dbReference type="Proteomes" id="UP000229342"/>
    </source>
</evidence>
<dbReference type="NCBIfam" id="NF033550">
    <property type="entry name" value="transpos_ISL3"/>
    <property type="match status" value="1"/>
</dbReference>
<dbReference type="InterPro" id="IPR002560">
    <property type="entry name" value="Transposase_DDE"/>
</dbReference>
<dbReference type="PANTHER" id="PTHR33498:SF1">
    <property type="entry name" value="TRANSPOSASE FOR INSERTION SEQUENCE ELEMENT IS1557"/>
    <property type="match status" value="1"/>
</dbReference>
<gene>
    <name evidence="3" type="ORF">COV91_03350</name>
</gene>